<dbReference type="AlphaFoldDB" id="A0A383D7I2"/>
<dbReference type="PANTHER" id="PTHR43480">
    <property type="entry name" value="ACYL-[ACYL-CARRIER-PROTEIN]--UDP-N-ACETYLGLUCOSAMINE O-ACYLTRANSFERASE"/>
    <property type="match status" value="1"/>
</dbReference>
<dbReference type="EMBL" id="UINC01214864">
    <property type="protein sequence ID" value="SVE40284.1"/>
    <property type="molecule type" value="Genomic_DNA"/>
</dbReference>
<protein>
    <recommendedName>
        <fullName evidence="2">UDP N-acetylglucosamine O-acyltransferase C-terminal domain-containing protein</fullName>
    </recommendedName>
</protein>
<dbReference type="InterPro" id="IPR001451">
    <property type="entry name" value="Hexapep"/>
</dbReference>
<accession>A0A383D7I2</accession>
<dbReference type="Pfam" id="PF00132">
    <property type="entry name" value="Hexapep"/>
    <property type="match status" value="1"/>
</dbReference>
<dbReference type="InterPro" id="IPR010137">
    <property type="entry name" value="Lipid_A_LpxA"/>
</dbReference>
<dbReference type="SUPFAM" id="SSF51161">
    <property type="entry name" value="Trimeric LpxA-like enzymes"/>
    <property type="match status" value="1"/>
</dbReference>
<proteinExistence type="predicted"/>
<sequence length="49" mass="5344">MIDKNSIIHNKAKISESVEIGPYCVIGPDVEIKENVIIHSHVNISGNTS</sequence>
<dbReference type="GO" id="GO:0008610">
    <property type="term" value="P:lipid biosynthetic process"/>
    <property type="evidence" value="ECO:0007669"/>
    <property type="project" value="InterPro"/>
</dbReference>
<organism evidence="1">
    <name type="scientific">marine metagenome</name>
    <dbReference type="NCBI Taxonomy" id="408172"/>
    <lineage>
        <taxon>unclassified sequences</taxon>
        <taxon>metagenomes</taxon>
        <taxon>ecological metagenomes</taxon>
    </lineage>
</organism>
<dbReference type="PANTHER" id="PTHR43480:SF1">
    <property type="entry name" value="ACYL-[ACYL-CARRIER-PROTEIN]--UDP-N-ACETYLGLUCOSAMINE O-ACYLTRANSFERASE, MITOCHONDRIAL-RELATED"/>
    <property type="match status" value="1"/>
</dbReference>
<evidence type="ECO:0000313" key="1">
    <source>
        <dbReference type="EMBL" id="SVE40284.1"/>
    </source>
</evidence>
<dbReference type="InterPro" id="IPR011004">
    <property type="entry name" value="Trimer_LpxA-like_sf"/>
</dbReference>
<dbReference type="GO" id="GO:0008780">
    <property type="term" value="F:acyl-[acyl-carrier-protein]-UDP-N-acetylglucosamine O-acyltransferase activity"/>
    <property type="evidence" value="ECO:0007669"/>
    <property type="project" value="InterPro"/>
</dbReference>
<evidence type="ECO:0008006" key="2">
    <source>
        <dbReference type="Google" id="ProtNLM"/>
    </source>
</evidence>
<name>A0A383D7I2_9ZZZZ</name>
<reference evidence="1" key="1">
    <citation type="submission" date="2018-05" db="EMBL/GenBank/DDBJ databases">
        <authorList>
            <person name="Lanie J.A."/>
            <person name="Ng W.-L."/>
            <person name="Kazmierczak K.M."/>
            <person name="Andrzejewski T.M."/>
            <person name="Davidsen T.M."/>
            <person name="Wayne K.J."/>
            <person name="Tettelin H."/>
            <person name="Glass J.I."/>
            <person name="Rusch D."/>
            <person name="Podicherti R."/>
            <person name="Tsui H.-C.T."/>
            <person name="Winkler M.E."/>
        </authorList>
    </citation>
    <scope>NUCLEOTIDE SEQUENCE</scope>
</reference>
<feature type="non-terminal residue" evidence="1">
    <location>
        <position position="49"/>
    </location>
</feature>
<dbReference type="Gene3D" id="2.160.10.10">
    <property type="entry name" value="Hexapeptide repeat proteins"/>
    <property type="match status" value="1"/>
</dbReference>
<gene>
    <name evidence="1" type="ORF">METZ01_LOCUS493138</name>
</gene>